<sequence length="60" mass="6689">MSNAEALLKNKRSVSKGHLPLKNATGFVQTNVEKNLVSQLLLFYHVLCKFASNIEVNSKD</sequence>
<dbReference type="EMBL" id="REGN01005780">
    <property type="protein sequence ID" value="RNA12042.1"/>
    <property type="molecule type" value="Genomic_DNA"/>
</dbReference>
<accession>A0A3M7QL79</accession>
<name>A0A3M7QL79_BRAPC</name>
<evidence type="ECO:0000313" key="2">
    <source>
        <dbReference type="Proteomes" id="UP000276133"/>
    </source>
</evidence>
<dbReference type="Proteomes" id="UP000276133">
    <property type="component" value="Unassembled WGS sequence"/>
</dbReference>
<comment type="caution">
    <text evidence="1">The sequence shown here is derived from an EMBL/GenBank/DDBJ whole genome shotgun (WGS) entry which is preliminary data.</text>
</comment>
<protein>
    <submittedName>
        <fullName evidence="1">Uncharacterized protein</fullName>
    </submittedName>
</protein>
<organism evidence="1 2">
    <name type="scientific">Brachionus plicatilis</name>
    <name type="common">Marine rotifer</name>
    <name type="synonym">Brachionus muelleri</name>
    <dbReference type="NCBI Taxonomy" id="10195"/>
    <lineage>
        <taxon>Eukaryota</taxon>
        <taxon>Metazoa</taxon>
        <taxon>Spiralia</taxon>
        <taxon>Gnathifera</taxon>
        <taxon>Rotifera</taxon>
        <taxon>Eurotatoria</taxon>
        <taxon>Monogononta</taxon>
        <taxon>Pseudotrocha</taxon>
        <taxon>Ploima</taxon>
        <taxon>Brachionidae</taxon>
        <taxon>Brachionus</taxon>
    </lineage>
</organism>
<proteinExistence type="predicted"/>
<evidence type="ECO:0000313" key="1">
    <source>
        <dbReference type="EMBL" id="RNA12042.1"/>
    </source>
</evidence>
<gene>
    <name evidence="1" type="ORF">BpHYR1_053762</name>
</gene>
<keyword evidence="2" id="KW-1185">Reference proteome</keyword>
<dbReference type="AlphaFoldDB" id="A0A3M7QL79"/>
<reference evidence="1 2" key="1">
    <citation type="journal article" date="2018" name="Sci. Rep.">
        <title>Genomic signatures of local adaptation to the degree of environmental predictability in rotifers.</title>
        <authorList>
            <person name="Franch-Gras L."/>
            <person name="Hahn C."/>
            <person name="Garcia-Roger E.M."/>
            <person name="Carmona M.J."/>
            <person name="Serra M."/>
            <person name="Gomez A."/>
        </authorList>
    </citation>
    <scope>NUCLEOTIDE SEQUENCE [LARGE SCALE GENOMIC DNA]</scope>
    <source>
        <strain evidence="1">HYR1</strain>
    </source>
</reference>